<dbReference type="RefSeq" id="WP_036640122.1">
    <property type="nucleotide sequence ID" value="NZ_JFZB01000052.1"/>
</dbReference>
<gene>
    <name evidence="2" type="ORF">CG50_10640</name>
</gene>
<dbReference type="eggNOG" id="ENOG502ZBQE">
    <property type="taxonomic scope" value="Bacteria"/>
</dbReference>
<dbReference type="STRING" id="1105367.CG50_10640"/>
<protein>
    <submittedName>
        <fullName evidence="2">Uncharacterized protein</fullName>
    </submittedName>
</protein>
<feature type="compositionally biased region" description="Basic residues" evidence="1">
    <location>
        <begin position="142"/>
        <end position="152"/>
    </location>
</feature>
<evidence type="ECO:0000256" key="1">
    <source>
        <dbReference type="SAM" id="MobiDB-lite"/>
    </source>
</evidence>
<dbReference type="OrthoDB" id="7585945at2"/>
<reference evidence="2 3" key="1">
    <citation type="submission" date="2014-03" db="EMBL/GenBank/DDBJ databases">
        <title>Genome of Paenirhodobacter enshiensis DW2-9.</title>
        <authorList>
            <person name="Wang D."/>
            <person name="Wang G."/>
        </authorList>
    </citation>
    <scope>NUCLEOTIDE SEQUENCE [LARGE SCALE GENOMIC DNA]</scope>
    <source>
        <strain evidence="2 3">DW2-9</strain>
    </source>
</reference>
<sequence>MLRINLDRGPRWFDLGHGVRLQVDPVTALIVSAARQDAEVQSLDPASVSQEQLGIAMSRAIARRVIRDWEGVGDADGAALPVSDGAVDALLDVWELFERFQSLVIAPAMLVDQEKNVSAPSPNGTTAAAKTTAAPAKDAAKRARRKSTPRKR</sequence>
<proteinExistence type="predicted"/>
<dbReference type="EMBL" id="JFZB01000052">
    <property type="protein sequence ID" value="KFI24351.1"/>
    <property type="molecule type" value="Genomic_DNA"/>
</dbReference>
<organism evidence="2 3">
    <name type="scientific">Paenirhodobacter enshiensis</name>
    <dbReference type="NCBI Taxonomy" id="1105367"/>
    <lineage>
        <taxon>Bacteria</taxon>
        <taxon>Pseudomonadati</taxon>
        <taxon>Pseudomonadota</taxon>
        <taxon>Alphaproteobacteria</taxon>
        <taxon>Rhodobacterales</taxon>
        <taxon>Rhodobacter group</taxon>
        <taxon>Paenirhodobacter</taxon>
    </lineage>
</organism>
<dbReference type="AlphaFoldDB" id="A0A086XQQ1"/>
<evidence type="ECO:0000313" key="2">
    <source>
        <dbReference type="EMBL" id="KFI24351.1"/>
    </source>
</evidence>
<feature type="compositionally biased region" description="Low complexity" evidence="1">
    <location>
        <begin position="125"/>
        <end position="137"/>
    </location>
</feature>
<evidence type="ECO:0000313" key="3">
    <source>
        <dbReference type="Proteomes" id="UP000028824"/>
    </source>
</evidence>
<name>A0A086XQQ1_9RHOB</name>
<accession>A0A086XQQ1</accession>
<feature type="region of interest" description="Disordered" evidence="1">
    <location>
        <begin position="116"/>
        <end position="152"/>
    </location>
</feature>
<comment type="caution">
    <text evidence="2">The sequence shown here is derived from an EMBL/GenBank/DDBJ whole genome shotgun (WGS) entry which is preliminary data.</text>
</comment>
<keyword evidence="3" id="KW-1185">Reference proteome</keyword>
<dbReference type="Proteomes" id="UP000028824">
    <property type="component" value="Unassembled WGS sequence"/>
</dbReference>